<reference evidence="1 2" key="1">
    <citation type="submission" date="2019-07" db="EMBL/GenBank/DDBJ databases">
        <authorList>
            <person name="Jastrzebski P J."/>
            <person name="Paukszto L."/>
            <person name="Jastrzebski P J."/>
        </authorList>
    </citation>
    <scope>NUCLEOTIDE SEQUENCE [LARGE SCALE GENOMIC DNA]</scope>
    <source>
        <strain evidence="1 2">WMS-il1</strain>
    </source>
</reference>
<proteinExistence type="predicted"/>
<name>A0A564ZBU9_HYMDI</name>
<keyword evidence="2" id="KW-1185">Reference proteome</keyword>
<organism evidence="1 2">
    <name type="scientific">Hymenolepis diminuta</name>
    <name type="common">Rat tapeworm</name>
    <dbReference type="NCBI Taxonomy" id="6216"/>
    <lineage>
        <taxon>Eukaryota</taxon>
        <taxon>Metazoa</taxon>
        <taxon>Spiralia</taxon>
        <taxon>Lophotrochozoa</taxon>
        <taxon>Platyhelminthes</taxon>
        <taxon>Cestoda</taxon>
        <taxon>Eucestoda</taxon>
        <taxon>Cyclophyllidea</taxon>
        <taxon>Hymenolepididae</taxon>
        <taxon>Hymenolepis</taxon>
    </lineage>
</organism>
<protein>
    <submittedName>
        <fullName evidence="1">Uncharacterized protein</fullName>
    </submittedName>
</protein>
<evidence type="ECO:0000313" key="1">
    <source>
        <dbReference type="EMBL" id="VUZ56957.1"/>
    </source>
</evidence>
<dbReference type="Proteomes" id="UP000321570">
    <property type="component" value="Unassembled WGS sequence"/>
</dbReference>
<sequence length="143" mass="16906">MELAKSSSPIRNDRLDVKLKTMLDMLETVELGSGTKTKLVDDEKRPQKIEQNQVFERTAEIPQTNWREQYTAQKRMNLILINVKAIYSSETNSKEIVEVCSCFYHLMQVEPEILKTSKCEEEYLTRMIKWTREYVYKPLSHIN</sequence>
<dbReference type="AlphaFoldDB" id="A0A564ZBU9"/>
<evidence type="ECO:0000313" key="2">
    <source>
        <dbReference type="Proteomes" id="UP000321570"/>
    </source>
</evidence>
<dbReference type="EMBL" id="CABIJS010000708">
    <property type="protein sequence ID" value="VUZ56957.1"/>
    <property type="molecule type" value="Genomic_DNA"/>
</dbReference>
<accession>A0A564ZBU9</accession>
<gene>
    <name evidence="1" type="ORF">WMSIL1_LOCUS14422</name>
</gene>